<gene>
    <name evidence="5" type="ORF">B1R32_10330</name>
</gene>
<dbReference type="InterPro" id="IPR010982">
    <property type="entry name" value="Lambda_DNA-bd_dom_sf"/>
</dbReference>
<dbReference type="InParanoid" id="A0A2S8SVE4"/>
<protein>
    <submittedName>
        <fullName evidence="5">Transcriptional regulator, LacI family</fullName>
    </submittedName>
</protein>
<name>A0A2S8SVE4_9BACT</name>
<keyword evidence="2" id="KW-0238">DNA-binding</keyword>
<evidence type="ECO:0000256" key="3">
    <source>
        <dbReference type="ARBA" id="ARBA00023163"/>
    </source>
</evidence>
<evidence type="ECO:0000256" key="1">
    <source>
        <dbReference type="ARBA" id="ARBA00023015"/>
    </source>
</evidence>
<dbReference type="EMBL" id="NIGF01000003">
    <property type="protein sequence ID" value="PQV64763.1"/>
    <property type="molecule type" value="Genomic_DNA"/>
</dbReference>
<dbReference type="InterPro" id="IPR028082">
    <property type="entry name" value="Peripla_BP_I"/>
</dbReference>
<dbReference type="InterPro" id="IPR046335">
    <property type="entry name" value="LacI/GalR-like_sensor"/>
</dbReference>
<dbReference type="Pfam" id="PF00356">
    <property type="entry name" value="LacI"/>
    <property type="match status" value="1"/>
</dbReference>
<dbReference type="CDD" id="cd01392">
    <property type="entry name" value="HTH_LacI"/>
    <property type="match status" value="1"/>
</dbReference>
<accession>A0A2S8SVE4</accession>
<keyword evidence="3" id="KW-0804">Transcription</keyword>
<dbReference type="Gene3D" id="1.10.260.40">
    <property type="entry name" value="lambda repressor-like DNA-binding domains"/>
    <property type="match status" value="1"/>
</dbReference>
<feature type="domain" description="HTH lacI-type" evidence="4">
    <location>
        <begin position="1"/>
        <end position="53"/>
    </location>
</feature>
<dbReference type="SMART" id="SM00354">
    <property type="entry name" value="HTH_LACI"/>
    <property type="match status" value="1"/>
</dbReference>
<keyword evidence="6" id="KW-1185">Reference proteome</keyword>
<dbReference type="PANTHER" id="PTHR30146">
    <property type="entry name" value="LACI-RELATED TRANSCRIPTIONAL REPRESSOR"/>
    <property type="match status" value="1"/>
</dbReference>
<organism evidence="5 6">
    <name type="scientific">Abditibacterium utsteinense</name>
    <dbReference type="NCBI Taxonomy" id="1960156"/>
    <lineage>
        <taxon>Bacteria</taxon>
        <taxon>Pseudomonadati</taxon>
        <taxon>Abditibacteriota</taxon>
        <taxon>Abditibacteriia</taxon>
        <taxon>Abditibacteriales</taxon>
        <taxon>Abditibacteriaceae</taxon>
        <taxon>Abditibacterium</taxon>
    </lineage>
</organism>
<dbReference type="SUPFAM" id="SSF47413">
    <property type="entry name" value="lambda repressor-like DNA-binding domains"/>
    <property type="match status" value="1"/>
</dbReference>
<dbReference type="GO" id="GO:0003700">
    <property type="term" value="F:DNA-binding transcription factor activity"/>
    <property type="evidence" value="ECO:0007669"/>
    <property type="project" value="TreeGrafter"/>
</dbReference>
<dbReference type="Gene3D" id="3.40.50.2300">
    <property type="match status" value="2"/>
</dbReference>
<evidence type="ECO:0000313" key="5">
    <source>
        <dbReference type="EMBL" id="PQV64763.1"/>
    </source>
</evidence>
<dbReference type="Pfam" id="PF13377">
    <property type="entry name" value="Peripla_BP_3"/>
    <property type="match status" value="1"/>
</dbReference>
<dbReference type="PANTHER" id="PTHR30146:SF109">
    <property type="entry name" value="HTH-TYPE TRANSCRIPTIONAL REGULATOR GALS"/>
    <property type="match status" value="1"/>
</dbReference>
<sequence length="325" mass="35580">MRDIAEAAGVHVMTVSNALSGARVVAPATREKVQRIARELNYIPNSAARALATGQTGLIAILSGTMNEPYYANMVHLLEQQMNAEGYKPVLVRTPREVKDLATATGNTAVDGAIAIDMHEMVEVFRLHSAVPCVAIGTFERSFVDCVTVDLSAAVEAALSCMLAAGRQRIAYLATVHLMASAQEVRARTYLAAMEKAGRKPRIINVNTGVFEEVGTRLKINIKKNGCPDALLCQNDQTAMCAYRVLRDLGFRVPEDVLLVGCDGQLQMKYFDPPLSTIRQPMEETCATAWNFLKRRLAEPALPIQHAFLQGELVIRESLQPLNQT</sequence>
<comment type="caution">
    <text evidence="5">The sequence shown here is derived from an EMBL/GenBank/DDBJ whole genome shotgun (WGS) entry which is preliminary data.</text>
</comment>
<dbReference type="Proteomes" id="UP000237684">
    <property type="component" value="Unassembled WGS sequence"/>
</dbReference>
<dbReference type="AlphaFoldDB" id="A0A2S8SVE4"/>
<evidence type="ECO:0000256" key="2">
    <source>
        <dbReference type="ARBA" id="ARBA00023125"/>
    </source>
</evidence>
<evidence type="ECO:0000313" key="6">
    <source>
        <dbReference type="Proteomes" id="UP000237684"/>
    </source>
</evidence>
<keyword evidence="1" id="KW-0805">Transcription regulation</keyword>
<dbReference type="InterPro" id="IPR000843">
    <property type="entry name" value="HTH_LacI"/>
</dbReference>
<dbReference type="SUPFAM" id="SSF53822">
    <property type="entry name" value="Periplasmic binding protein-like I"/>
    <property type="match status" value="1"/>
</dbReference>
<evidence type="ECO:0000259" key="4">
    <source>
        <dbReference type="PROSITE" id="PS50932"/>
    </source>
</evidence>
<dbReference type="PROSITE" id="PS50932">
    <property type="entry name" value="HTH_LACI_2"/>
    <property type="match status" value="1"/>
</dbReference>
<reference evidence="5 6" key="1">
    <citation type="journal article" date="2018" name="Syst. Appl. Microbiol.">
        <title>Abditibacterium utsteinense sp. nov., the first cultivated member of candidate phylum FBP, isolated from ice-free Antarctic soil samples.</title>
        <authorList>
            <person name="Tahon G."/>
            <person name="Tytgat B."/>
            <person name="Lebbe L."/>
            <person name="Carlier A."/>
            <person name="Willems A."/>
        </authorList>
    </citation>
    <scope>NUCLEOTIDE SEQUENCE [LARGE SCALE GENOMIC DNA]</scope>
    <source>
        <strain evidence="5 6">LMG 29911</strain>
    </source>
</reference>
<dbReference type="CDD" id="cd06267">
    <property type="entry name" value="PBP1_LacI_sugar_binding-like"/>
    <property type="match status" value="1"/>
</dbReference>
<dbReference type="GO" id="GO:0000976">
    <property type="term" value="F:transcription cis-regulatory region binding"/>
    <property type="evidence" value="ECO:0007669"/>
    <property type="project" value="TreeGrafter"/>
</dbReference>
<proteinExistence type="predicted"/>